<keyword evidence="2" id="KW-1185">Reference proteome</keyword>
<dbReference type="EMBL" id="JXJX01000003">
    <property type="protein sequence ID" value="PCS07662.1"/>
    <property type="molecule type" value="Genomic_DNA"/>
</dbReference>
<evidence type="ECO:0000313" key="1">
    <source>
        <dbReference type="EMBL" id="PCS07662.1"/>
    </source>
</evidence>
<sequence length="37" mass="4312">MSEQMRECLLSSLFQRTDSLFSDNKLLTIAELTHCSY</sequence>
<gene>
    <name evidence="1" type="ORF">RU87_GL000881</name>
</gene>
<dbReference type="Proteomes" id="UP000242246">
    <property type="component" value="Unassembled WGS sequence"/>
</dbReference>
<comment type="caution">
    <text evidence="1">The sequence shown here is derived from an EMBL/GenBank/DDBJ whole genome shotgun (WGS) entry which is preliminary data.</text>
</comment>
<name>A0A2A5S2J0_9LACT</name>
<proteinExistence type="predicted"/>
<dbReference type="AlphaFoldDB" id="A0A2A5S2J0"/>
<accession>A0A2A5S2J0</accession>
<organism evidence="1 2">
    <name type="scientific">Pseudolactococcus plantarum</name>
    <dbReference type="NCBI Taxonomy" id="1365"/>
    <lineage>
        <taxon>Bacteria</taxon>
        <taxon>Bacillati</taxon>
        <taxon>Bacillota</taxon>
        <taxon>Bacilli</taxon>
        <taxon>Lactobacillales</taxon>
        <taxon>Streptococcaceae</taxon>
        <taxon>Pseudolactococcus</taxon>
    </lineage>
</organism>
<reference evidence="1 2" key="1">
    <citation type="submission" date="2014-12" db="EMBL/GenBank/DDBJ databases">
        <title>Draft genome sequences of 10 type strains of Lactococcus.</title>
        <authorList>
            <person name="Sun Z."/>
            <person name="Zhong Z."/>
            <person name="Liu W."/>
            <person name="Zhang W."/>
            <person name="Zhang H."/>
        </authorList>
    </citation>
    <scope>NUCLEOTIDE SEQUENCE [LARGE SCALE GENOMIC DNA]</scope>
    <source>
        <strain evidence="1 2">DSM 20686</strain>
    </source>
</reference>
<protein>
    <submittedName>
        <fullName evidence="1">Uncharacterized protein</fullName>
    </submittedName>
</protein>
<evidence type="ECO:0000313" key="2">
    <source>
        <dbReference type="Proteomes" id="UP000242246"/>
    </source>
</evidence>